<comment type="subunit">
    <text evidence="4">Homodimer.</text>
</comment>
<dbReference type="PANTHER" id="PTHR48075">
    <property type="entry name" value="3-HYDROXYACYL-COA DEHYDROGENASE FAMILY PROTEIN"/>
    <property type="match status" value="1"/>
</dbReference>
<feature type="binding site" evidence="12">
    <location>
        <position position="289"/>
    </location>
    <ligand>
        <name>NAD(+)</name>
        <dbReference type="ChEBI" id="CHEBI:57540"/>
    </ligand>
</feature>
<evidence type="ECO:0000256" key="6">
    <source>
        <dbReference type="ARBA" id="ARBA00022553"/>
    </source>
</evidence>
<evidence type="ECO:0000256" key="11">
    <source>
        <dbReference type="PIRSR" id="PIRSR000105-1"/>
    </source>
</evidence>
<keyword evidence="5" id="KW-0963">Cytoplasm</keyword>
<dbReference type="GO" id="GO:0005737">
    <property type="term" value="C:cytoplasm"/>
    <property type="evidence" value="ECO:0007669"/>
    <property type="project" value="UniProtKB-SubCell"/>
</dbReference>
<sequence>MKSSEKSIVIAGAGRMGRGIALTFAYHGHQVKLIDIKKRNNEEFQRLKSTALAEIKSQLEILALAHVFPNEMINPIIDRINVCHIDEQSDIWREAEIIFEAVPEILTVKKDVYFRICSSLQEDTLIASTTSTFSVNELAGFVTHKERFLNTHWLNPAYLIPLVEVSPGNDTSDYSFEKMFQLLESVGKVPVKCAPTPGFIVPRIQTLAMNEASRLVEEGVATIEDIDKASRVGFGLRFAVLGLLEFIDWGGADTLFYASHYLKKSLKSDRFAPPEIVEESMKSGNIGLKVKKGFYDFDGRNLDQYQTETLQKFIGLLHHLGYITAPKESTITIPND</sequence>
<evidence type="ECO:0000256" key="7">
    <source>
        <dbReference type="ARBA" id="ARBA00023002"/>
    </source>
</evidence>
<dbReference type="GO" id="GO:0050104">
    <property type="term" value="F:L-gulonate 3-dehydrogenase activity"/>
    <property type="evidence" value="ECO:0007669"/>
    <property type="project" value="UniProtKB-EC"/>
</dbReference>
<evidence type="ECO:0000256" key="8">
    <source>
        <dbReference type="ARBA" id="ARBA00023027"/>
    </source>
</evidence>
<evidence type="ECO:0000256" key="4">
    <source>
        <dbReference type="ARBA" id="ARBA00011738"/>
    </source>
</evidence>
<dbReference type="EC" id="1.1.1.45" evidence="9"/>
<dbReference type="InterPro" id="IPR006176">
    <property type="entry name" value="3-OHacyl-CoA_DH_NAD-bd"/>
</dbReference>
<feature type="domain" description="3-hydroxyacyl-CoA dehydrogenase C-terminal" evidence="13">
    <location>
        <begin position="198"/>
        <end position="296"/>
    </location>
</feature>
<dbReference type="Gene3D" id="3.40.50.720">
    <property type="entry name" value="NAD(P)-binding Rossmann-like Domain"/>
    <property type="match status" value="1"/>
</dbReference>
<keyword evidence="6" id="KW-0597">Phosphoprotein</keyword>
<proteinExistence type="inferred from homology"/>
<dbReference type="NCBIfam" id="NF006125">
    <property type="entry name" value="PRK08269.1"/>
    <property type="match status" value="1"/>
</dbReference>
<evidence type="ECO:0000256" key="1">
    <source>
        <dbReference type="ARBA" id="ARBA00004496"/>
    </source>
</evidence>
<evidence type="ECO:0000256" key="2">
    <source>
        <dbReference type="ARBA" id="ARBA00005086"/>
    </source>
</evidence>
<dbReference type="Pfam" id="PF00725">
    <property type="entry name" value="3HCDH"/>
    <property type="match status" value="1"/>
</dbReference>
<feature type="binding site" evidence="12">
    <location>
        <position position="131"/>
    </location>
    <ligand>
        <name>NAD(+)</name>
        <dbReference type="ChEBI" id="CHEBI:57540"/>
    </ligand>
</feature>
<dbReference type="PIRSF" id="PIRSF000105">
    <property type="entry name" value="HCDH"/>
    <property type="match status" value="1"/>
</dbReference>
<dbReference type="InterPro" id="IPR006108">
    <property type="entry name" value="3HC_DH_C"/>
</dbReference>
<comment type="subcellular location">
    <subcellularLocation>
        <location evidence="1">Cytoplasm</location>
    </subcellularLocation>
</comment>
<protein>
    <recommendedName>
        <fullName evidence="10">L-gulonate 3-dehydrogenase</fullName>
        <ecNumber evidence="9">1.1.1.45</ecNumber>
    </recommendedName>
    <alternativeName>
        <fullName evidence="10">L-gulonate 3-dehydrogenase</fullName>
    </alternativeName>
</protein>
<dbReference type="GO" id="GO:0070403">
    <property type="term" value="F:NAD+ binding"/>
    <property type="evidence" value="ECO:0007669"/>
    <property type="project" value="InterPro"/>
</dbReference>
<dbReference type="Proteomes" id="UP001178288">
    <property type="component" value="Chromosome"/>
</dbReference>
<dbReference type="AlphaFoldDB" id="A0AA95MLL3"/>
<feature type="binding site" evidence="12">
    <location>
        <position position="109"/>
    </location>
    <ligand>
        <name>NAD(+)</name>
        <dbReference type="ChEBI" id="CHEBI:57540"/>
    </ligand>
</feature>
<dbReference type="Gene3D" id="1.10.1040.10">
    <property type="entry name" value="N-(1-d-carboxylethyl)-l-norvaline Dehydrogenase, domain 2"/>
    <property type="match status" value="1"/>
</dbReference>
<dbReference type="InterPro" id="IPR008927">
    <property type="entry name" value="6-PGluconate_DH-like_C_sf"/>
</dbReference>
<comment type="pathway">
    <text evidence="2">Lipid metabolism; butanoate metabolism.</text>
</comment>
<feature type="binding site" evidence="12">
    <location>
        <position position="155"/>
    </location>
    <ligand>
        <name>NAD(+)</name>
        <dbReference type="ChEBI" id="CHEBI:57540"/>
    </ligand>
</feature>
<organism evidence="15 16">
    <name type="scientific">Neobacillus novalis</name>
    <dbReference type="NCBI Taxonomy" id="220687"/>
    <lineage>
        <taxon>Bacteria</taxon>
        <taxon>Bacillati</taxon>
        <taxon>Bacillota</taxon>
        <taxon>Bacilli</taxon>
        <taxon>Bacillales</taxon>
        <taxon>Bacillaceae</taxon>
        <taxon>Neobacillus</taxon>
    </lineage>
</organism>
<feature type="binding site" evidence="12">
    <location>
        <position position="104"/>
    </location>
    <ligand>
        <name>NAD(+)</name>
        <dbReference type="ChEBI" id="CHEBI:57540"/>
    </ligand>
</feature>
<gene>
    <name evidence="15" type="ORF">QNH39_24750</name>
</gene>
<dbReference type="SUPFAM" id="SSF51735">
    <property type="entry name" value="NAD(P)-binding Rossmann-fold domains"/>
    <property type="match status" value="1"/>
</dbReference>
<feature type="binding site" evidence="12">
    <location>
        <position position="35"/>
    </location>
    <ligand>
        <name>NAD(+)</name>
        <dbReference type="ChEBI" id="CHEBI:57540"/>
    </ligand>
</feature>
<dbReference type="InterPro" id="IPR022694">
    <property type="entry name" value="3-OHacyl-CoA_DH"/>
</dbReference>
<feature type="site" description="Important for catalytic activity" evidence="11">
    <location>
        <position position="152"/>
    </location>
</feature>
<reference evidence="15" key="1">
    <citation type="submission" date="2023-05" db="EMBL/GenBank/DDBJ databases">
        <title>Comparative genomics of Bacillaceae isolates and their secondary metabolite potential.</title>
        <authorList>
            <person name="Song L."/>
            <person name="Nielsen L.J."/>
            <person name="Mohite O."/>
            <person name="Xu X."/>
            <person name="Weber T."/>
            <person name="Kovacs A.T."/>
        </authorList>
    </citation>
    <scope>NUCLEOTIDE SEQUENCE</scope>
    <source>
        <strain evidence="15">XLM17</strain>
    </source>
</reference>
<feature type="binding site" evidence="12">
    <location>
        <begin position="12"/>
        <end position="17"/>
    </location>
    <ligand>
        <name>NAD(+)</name>
        <dbReference type="ChEBI" id="CHEBI:57540"/>
    </ligand>
</feature>
<dbReference type="InterPro" id="IPR013328">
    <property type="entry name" value="6PGD_dom2"/>
</dbReference>
<dbReference type="KEGG" id="nnv:QNH39_24750"/>
<keyword evidence="16" id="KW-1185">Reference proteome</keyword>
<name>A0AA95MLL3_9BACI</name>
<dbReference type="Pfam" id="PF02737">
    <property type="entry name" value="3HCDH_N"/>
    <property type="match status" value="1"/>
</dbReference>
<evidence type="ECO:0000256" key="12">
    <source>
        <dbReference type="PIRSR" id="PIRSR000105-2"/>
    </source>
</evidence>
<dbReference type="InterPro" id="IPR036291">
    <property type="entry name" value="NAD(P)-bd_dom_sf"/>
</dbReference>
<dbReference type="RefSeq" id="WP_066092772.1">
    <property type="nucleotide sequence ID" value="NZ_CP126114.1"/>
</dbReference>
<dbReference type="EMBL" id="CP126114">
    <property type="protein sequence ID" value="WHY85775.1"/>
    <property type="molecule type" value="Genomic_DNA"/>
</dbReference>
<feature type="domain" description="3-hydroxyacyl-CoA dehydrogenase NAD binding" evidence="14">
    <location>
        <begin position="8"/>
        <end position="193"/>
    </location>
</feature>
<dbReference type="PANTHER" id="PTHR48075:SF1">
    <property type="entry name" value="LAMBDA-CRYSTALLIN HOMOLOG"/>
    <property type="match status" value="1"/>
</dbReference>
<dbReference type="SUPFAM" id="SSF48179">
    <property type="entry name" value="6-phosphogluconate dehydrogenase C-terminal domain-like"/>
    <property type="match status" value="1"/>
</dbReference>
<comment type="similarity">
    <text evidence="3">Belongs to the 3-hydroxyacyl-CoA dehydrogenase family.</text>
</comment>
<keyword evidence="8 12" id="KW-0520">NAD</keyword>
<evidence type="ECO:0000256" key="10">
    <source>
        <dbReference type="ARBA" id="ARBA00042709"/>
    </source>
</evidence>
<evidence type="ECO:0000313" key="15">
    <source>
        <dbReference type="EMBL" id="WHY85775.1"/>
    </source>
</evidence>
<evidence type="ECO:0000313" key="16">
    <source>
        <dbReference type="Proteomes" id="UP001178288"/>
    </source>
</evidence>
<keyword evidence="7 15" id="KW-0560">Oxidoreductase</keyword>
<accession>A0AA95MLL3</accession>
<dbReference type="GO" id="GO:0006631">
    <property type="term" value="P:fatty acid metabolic process"/>
    <property type="evidence" value="ECO:0007669"/>
    <property type="project" value="InterPro"/>
</dbReference>
<evidence type="ECO:0000259" key="14">
    <source>
        <dbReference type="Pfam" id="PF02737"/>
    </source>
</evidence>
<evidence type="ECO:0000256" key="3">
    <source>
        <dbReference type="ARBA" id="ARBA00009463"/>
    </source>
</evidence>
<evidence type="ECO:0000256" key="9">
    <source>
        <dbReference type="ARBA" id="ARBA00038962"/>
    </source>
</evidence>
<evidence type="ECO:0000259" key="13">
    <source>
        <dbReference type="Pfam" id="PF00725"/>
    </source>
</evidence>
<evidence type="ECO:0000256" key="5">
    <source>
        <dbReference type="ARBA" id="ARBA00022490"/>
    </source>
</evidence>